<dbReference type="EMBL" id="ASGP02000003">
    <property type="protein sequence ID" value="KAH9518110.1"/>
    <property type="molecule type" value="Genomic_DNA"/>
</dbReference>
<name>A0A922L5R2_DERFA</name>
<gene>
    <name evidence="1" type="ORF">DERF_008707</name>
</gene>
<sequence length="78" mass="9037">MQKISSIKIRLEPPLSLPRNVMAAHGSEINSYQIIKTMEKKAMNIIVHKYFHDDNQTLMAAVFNSNILYAFDRNSNRE</sequence>
<reference evidence="1" key="2">
    <citation type="journal article" date="2022" name="Res Sq">
        <title>Comparative Genomics Reveals Insights into the Divergent Evolution of Astigmatic Mites and Household Pest Adaptations.</title>
        <authorList>
            <person name="Xiong Q."/>
            <person name="Wan A.T.-Y."/>
            <person name="Liu X.-Y."/>
            <person name="Fung C.S.-H."/>
            <person name="Xiao X."/>
            <person name="Malainual N."/>
            <person name="Hou J."/>
            <person name="Wang L."/>
            <person name="Wang M."/>
            <person name="Yang K."/>
            <person name="Cui Y."/>
            <person name="Leung E."/>
            <person name="Nong W."/>
            <person name="Shin S.-K."/>
            <person name="Au S."/>
            <person name="Jeong K.Y."/>
            <person name="Chew F.T."/>
            <person name="Hui J."/>
            <person name="Leung T.F."/>
            <person name="Tungtrongchitr A."/>
            <person name="Zhong N."/>
            <person name="Liu Z."/>
            <person name="Tsui S."/>
        </authorList>
    </citation>
    <scope>NUCLEOTIDE SEQUENCE</scope>
    <source>
        <strain evidence="1">Derf</strain>
        <tissue evidence="1">Whole organism</tissue>
    </source>
</reference>
<comment type="caution">
    <text evidence="1">The sequence shown here is derived from an EMBL/GenBank/DDBJ whole genome shotgun (WGS) entry which is preliminary data.</text>
</comment>
<organism evidence="1 2">
    <name type="scientific">Dermatophagoides farinae</name>
    <name type="common">American house dust mite</name>
    <dbReference type="NCBI Taxonomy" id="6954"/>
    <lineage>
        <taxon>Eukaryota</taxon>
        <taxon>Metazoa</taxon>
        <taxon>Ecdysozoa</taxon>
        <taxon>Arthropoda</taxon>
        <taxon>Chelicerata</taxon>
        <taxon>Arachnida</taxon>
        <taxon>Acari</taxon>
        <taxon>Acariformes</taxon>
        <taxon>Sarcoptiformes</taxon>
        <taxon>Astigmata</taxon>
        <taxon>Psoroptidia</taxon>
        <taxon>Analgoidea</taxon>
        <taxon>Pyroglyphidae</taxon>
        <taxon>Dermatophagoidinae</taxon>
        <taxon>Dermatophagoides</taxon>
    </lineage>
</organism>
<dbReference type="AlphaFoldDB" id="A0A922L5R2"/>
<evidence type="ECO:0000313" key="1">
    <source>
        <dbReference type="EMBL" id="KAH9518110.1"/>
    </source>
</evidence>
<protein>
    <submittedName>
        <fullName evidence="1">Uncharacterized protein</fullName>
    </submittedName>
</protein>
<reference evidence="1" key="1">
    <citation type="submission" date="2013-05" db="EMBL/GenBank/DDBJ databases">
        <authorList>
            <person name="Yim A.K.Y."/>
            <person name="Chan T.F."/>
            <person name="Ji K.M."/>
            <person name="Liu X.Y."/>
            <person name="Zhou J.W."/>
            <person name="Li R.Q."/>
            <person name="Yang K.Y."/>
            <person name="Li J."/>
            <person name="Li M."/>
            <person name="Law P.T.W."/>
            <person name="Wu Y.L."/>
            <person name="Cai Z.L."/>
            <person name="Qin H."/>
            <person name="Bao Y."/>
            <person name="Leung R.K.K."/>
            <person name="Ng P.K.S."/>
            <person name="Zou J."/>
            <person name="Zhong X.J."/>
            <person name="Ran P.X."/>
            <person name="Zhong N.S."/>
            <person name="Liu Z.G."/>
            <person name="Tsui S.K.W."/>
        </authorList>
    </citation>
    <scope>NUCLEOTIDE SEQUENCE</scope>
    <source>
        <strain evidence="1">Derf</strain>
        <tissue evidence="1">Whole organism</tissue>
    </source>
</reference>
<accession>A0A922L5R2</accession>
<keyword evidence="2" id="KW-1185">Reference proteome</keyword>
<proteinExistence type="predicted"/>
<evidence type="ECO:0000313" key="2">
    <source>
        <dbReference type="Proteomes" id="UP000790347"/>
    </source>
</evidence>
<dbReference type="Proteomes" id="UP000790347">
    <property type="component" value="Unassembled WGS sequence"/>
</dbReference>